<evidence type="ECO:0000313" key="2">
    <source>
        <dbReference type="WBParaSite" id="PS1159_v2.g22449.t1"/>
    </source>
</evidence>
<organism evidence="1 2">
    <name type="scientific">Panagrolaimus sp. PS1159</name>
    <dbReference type="NCBI Taxonomy" id="55785"/>
    <lineage>
        <taxon>Eukaryota</taxon>
        <taxon>Metazoa</taxon>
        <taxon>Ecdysozoa</taxon>
        <taxon>Nematoda</taxon>
        <taxon>Chromadorea</taxon>
        <taxon>Rhabditida</taxon>
        <taxon>Tylenchina</taxon>
        <taxon>Panagrolaimomorpha</taxon>
        <taxon>Panagrolaimoidea</taxon>
        <taxon>Panagrolaimidae</taxon>
        <taxon>Panagrolaimus</taxon>
    </lineage>
</organism>
<reference evidence="2" key="1">
    <citation type="submission" date="2022-11" db="UniProtKB">
        <authorList>
            <consortium name="WormBaseParasite"/>
        </authorList>
    </citation>
    <scope>IDENTIFICATION</scope>
</reference>
<sequence>MKVAKDPRQRKSKVLARQKLLVLGPHENDEVPSPSIQEKEKPKFHPYGTKPLPPIPEKPPLLIRKPQNIVERPKITPVRLPTVSLMPPPPSTMAPTPPLPSSPFQVYSDGNRVYLGPATAKPTTTQEPLPPKHHLHKFRTFPKKKPPSLKPKQKKFENPANYKIYPTNAGKTLLKKPPVTKIGFNLLSNETSSSSSAAAAPIQFKGFLPNSEPYNPIRVPTVSSFMGMHHQMSSNQTLQTSMNHSPIRPPHFSPTKTFTKDNEIEAIKVVKHPIMRHHRSGGGHDIRKLREIYTNKKGLLHHSSTSGLFSPNFNDETQSESEHSMEIESVEQIEDAVADVVQFLLGHFDEAPTPSNDVNDGSEAYESANAPEENTLENIYASYGHLLEQSNEGFVESKIVLNPPKEAEIPVVIIDDEKVPIQKPLKKFNREDGEISKSPSPEIITIDDSDDDDCIIEIYDSPPNTRYKGQTALGLDLYLNNLGKKVEASSSAAALEPLGIFFDMKLFYQNYETILSQLLNENEERTKYAHGILDKIFDKLSDDKNIDVSNLMEPIFNLIKDSNIGNMTFCSDSNVIVIFQNQNTVALRPLDKLAWARSSLVYACGNKVYVYKSALLLIKKAIRQFTPAEDLSDFIISFALIHYFQQIEVFPVFDYDLDEIEFYTAVDVEVLKQPTKKANEIFSDFLFFIKHNEDLTLECPFTKEQFDIKDTQLLNTIDLILGK</sequence>
<protein>
    <submittedName>
        <fullName evidence="2">Uncharacterized protein</fullName>
    </submittedName>
</protein>
<name>A0AC35FZV6_9BILA</name>
<dbReference type="Proteomes" id="UP000887580">
    <property type="component" value="Unplaced"/>
</dbReference>
<proteinExistence type="predicted"/>
<accession>A0AC35FZV6</accession>
<dbReference type="WBParaSite" id="PS1159_v2.g22449.t1">
    <property type="protein sequence ID" value="PS1159_v2.g22449.t1"/>
    <property type="gene ID" value="PS1159_v2.g22449"/>
</dbReference>
<evidence type="ECO:0000313" key="1">
    <source>
        <dbReference type="Proteomes" id="UP000887580"/>
    </source>
</evidence>